<protein>
    <submittedName>
        <fullName evidence="2">GD17904</fullName>
    </submittedName>
</protein>
<dbReference type="Proteomes" id="UP000000304">
    <property type="component" value="Chromosome 2R"/>
</dbReference>
<name>B4QGL4_DROSI</name>
<dbReference type="EMBL" id="CM000362">
    <property type="protein sequence ID" value="EDX08133.1"/>
    <property type="molecule type" value="Genomic_DNA"/>
</dbReference>
<gene>
    <name evidence="2" type="primary">Dsim\GD17904</name>
    <name evidence="2" type="ORF">Dsim_GD17904</name>
</gene>
<evidence type="ECO:0000313" key="2">
    <source>
        <dbReference type="EMBL" id="EDX08133.1"/>
    </source>
</evidence>
<evidence type="ECO:0000313" key="3">
    <source>
        <dbReference type="Proteomes" id="UP000000304"/>
    </source>
</evidence>
<feature type="compositionally biased region" description="Basic residues" evidence="1">
    <location>
        <begin position="49"/>
        <end position="59"/>
    </location>
</feature>
<dbReference type="OMA" id="NCGCSNC"/>
<evidence type="ECO:0000256" key="1">
    <source>
        <dbReference type="SAM" id="MobiDB-lite"/>
    </source>
</evidence>
<feature type="compositionally biased region" description="Polar residues" evidence="1">
    <location>
        <begin position="1"/>
        <end position="11"/>
    </location>
</feature>
<sequence length="59" mass="6235">MYPNEISASSRNTKDAPQAMSSNGSVAVDGVSCGCSNGSGRNCGCSNCQKRHPRNERRT</sequence>
<keyword evidence="3" id="KW-1185">Reference proteome</keyword>
<proteinExistence type="predicted"/>
<dbReference type="PhylomeDB" id="B4QGL4"/>
<feature type="region of interest" description="Disordered" evidence="1">
    <location>
        <begin position="37"/>
        <end position="59"/>
    </location>
</feature>
<dbReference type="HOGENOM" id="CLU_2869907_0_0_1"/>
<feature type="compositionally biased region" description="Low complexity" evidence="1">
    <location>
        <begin position="37"/>
        <end position="48"/>
    </location>
</feature>
<feature type="region of interest" description="Disordered" evidence="1">
    <location>
        <begin position="1"/>
        <end position="24"/>
    </location>
</feature>
<accession>B4QGL4</accession>
<dbReference type="AlphaFoldDB" id="B4QGL4"/>
<reference evidence="2 3" key="1">
    <citation type="journal article" date="2007" name="Nature">
        <title>Evolution of genes and genomes on the Drosophila phylogeny.</title>
        <authorList>
            <consortium name="Drosophila 12 Genomes Consortium"/>
            <person name="Clark A.G."/>
            <person name="Eisen M.B."/>
            <person name="Smith D.R."/>
            <person name="Bergman C.M."/>
            <person name="Oliver B."/>
            <person name="Markow T.A."/>
            <person name="Kaufman T.C."/>
            <person name="Kellis M."/>
            <person name="Gelbart W."/>
            <person name="Iyer V.N."/>
            <person name="Pollard D.A."/>
            <person name="Sackton T.B."/>
            <person name="Larracuente A.M."/>
            <person name="Singh N.D."/>
            <person name="Abad J.P."/>
            <person name="Abt D.N."/>
            <person name="Adryan B."/>
            <person name="Aguade M."/>
            <person name="Akashi H."/>
            <person name="Anderson W.W."/>
            <person name="Aquadro C.F."/>
            <person name="Ardell D.H."/>
            <person name="Arguello R."/>
            <person name="Artieri C.G."/>
            <person name="Barbash D.A."/>
            <person name="Barker D."/>
            <person name="Barsanti P."/>
            <person name="Batterham P."/>
            <person name="Batzoglou S."/>
            <person name="Begun D."/>
            <person name="Bhutkar A."/>
            <person name="Blanco E."/>
            <person name="Bosak S.A."/>
            <person name="Bradley R.K."/>
            <person name="Brand A.D."/>
            <person name="Brent M.R."/>
            <person name="Brooks A.N."/>
            <person name="Brown R.H."/>
            <person name="Butlin R.K."/>
            <person name="Caggese C."/>
            <person name="Calvi B.R."/>
            <person name="Bernardo de Carvalho A."/>
            <person name="Caspi A."/>
            <person name="Castrezana S."/>
            <person name="Celniker S.E."/>
            <person name="Chang J.L."/>
            <person name="Chapple C."/>
            <person name="Chatterji S."/>
            <person name="Chinwalla A."/>
            <person name="Civetta A."/>
            <person name="Clifton S.W."/>
            <person name="Comeron J.M."/>
            <person name="Costello J.C."/>
            <person name="Coyne J.A."/>
            <person name="Daub J."/>
            <person name="David R.G."/>
            <person name="Delcher A.L."/>
            <person name="Delehaunty K."/>
            <person name="Do C.B."/>
            <person name="Ebling H."/>
            <person name="Edwards K."/>
            <person name="Eickbush T."/>
            <person name="Evans J.D."/>
            <person name="Filipski A."/>
            <person name="Findeiss S."/>
            <person name="Freyhult E."/>
            <person name="Fulton L."/>
            <person name="Fulton R."/>
            <person name="Garcia A.C."/>
            <person name="Gardiner A."/>
            <person name="Garfield D.A."/>
            <person name="Garvin B.E."/>
            <person name="Gibson G."/>
            <person name="Gilbert D."/>
            <person name="Gnerre S."/>
            <person name="Godfrey J."/>
            <person name="Good R."/>
            <person name="Gotea V."/>
            <person name="Gravely B."/>
            <person name="Greenberg A.J."/>
            <person name="Griffiths-Jones S."/>
            <person name="Gross S."/>
            <person name="Guigo R."/>
            <person name="Gustafson E.A."/>
            <person name="Haerty W."/>
            <person name="Hahn M.W."/>
            <person name="Halligan D.L."/>
            <person name="Halpern A.L."/>
            <person name="Halter G.M."/>
            <person name="Han M.V."/>
            <person name="Heger A."/>
            <person name="Hillier L."/>
            <person name="Hinrichs A.S."/>
            <person name="Holmes I."/>
            <person name="Hoskins R.A."/>
            <person name="Hubisz M.J."/>
            <person name="Hultmark D."/>
            <person name="Huntley M.A."/>
            <person name="Jaffe D.B."/>
            <person name="Jagadeeshan S."/>
            <person name="Jeck W.R."/>
            <person name="Johnson J."/>
            <person name="Jones C.D."/>
            <person name="Jordan W.C."/>
            <person name="Karpen G.H."/>
            <person name="Kataoka E."/>
            <person name="Keightley P.D."/>
            <person name="Kheradpour P."/>
            <person name="Kirkness E.F."/>
            <person name="Koerich L.B."/>
            <person name="Kristiansen K."/>
            <person name="Kudrna D."/>
            <person name="Kulathinal R.J."/>
            <person name="Kumar S."/>
            <person name="Kwok R."/>
            <person name="Lander E."/>
            <person name="Langley C.H."/>
            <person name="Lapoint R."/>
            <person name="Lazzaro B.P."/>
            <person name="Lee S.J."/>
            <person name="Levesque L."/>
            <person name="Li R."/>
            <person name="Lin C.F."/>
            <person name="Lin M.F."/>
            <person name="Lindblad-Toh K."/>
            <person name="Llopart A."/>
            <person name="Long M."/>
            <person name="Low L."/>
            <person name="Lozovsky E."/>
            <person name="Lu J."/>
            <person name="Luo M."/>
            <person name="Machado C.A."/>
            <person name="Makalowski W."/>
            <person name="Marzo M."/>
            <person name="Matsuda M."/>
            <person name="Matzkin L."/>
            <person name="McAllister B."/>
            <person name="McBride C.S."/>
            <person name="McKernan B."/>
            <person name="McKernan K."/>
            <person name="Mendez-Lago M."/>
            <person name="Minx P."/>
            <person name="Mollenhauer M.U."/>
            <person name="Montooth K."/>
            <person name="Mount S.M."/>
            <person name="Mu X."/>
            <person name="Myers E."/>
            <person name="Negre B."/>
            <person name="Newfeld S."/>
            <person name="Nielsen R."/>
            <person name="Noor M.A."/>
            <person name="O'Grady P."/>
            <person name="Pachter L."/>
            <person name="Papaceit M."/>
            <person name="Parisi M.J."/>
            <person name="Parisi M."/>
            <person name="Parts L."/>
            <person name="Pedersen J.S."/>
            <person name="Pesole G."/>
            <person name="Phillippy A.M."/>
            <person name="Ponting C.P."/>
            <person name="Pop M."/>
            <person name="Porcelli D."/>
            <person name="Powell J.R."/>
            <person name="Prohaska S."/>
            <person name="Pruitt K."/>
            <person name="Puig M."/>
            <person name="Quesneville H."/>
            <person name="Ram K.R."/>
            <person name="Rand D."/>
            <person name="Rasmussen M.D."/>
            <person name="Reed L.K."/>
            <person name="Reenan R."/>
            <person name="Reily A."/>
            <person name="Remington K.A."/>
            <person name="Rieger T.T."/>
            <person name="Ritchie M.G."/>
            <person name="Robin C."/>
            <person name="Rogers Y.H."/>
            <person name="Rohde C."/>
            <person name="Rozas J."/>
            <person name="Rubenfield M.J."/>
            <person name="Ruiz A."/>
            <person name="Russo S."/>
            <person name="Salzberg S.L."/>
            <person name="Sanchez-Gracia A."/>
            <person name="Saranga D.J."/>
            <person name="Sato H."/>
            <person name="Schaeffer S.W."/>
            <person name="Schatz M.C."/>
            <person name="Schlenke T."/>
            <person name="Schwartz R."/>
            <person name="Segarra C."/>
            <person name="Singh R.S."/>
            <person name="Sirot L."/>
            <person name="Sirota M."/>
            <person name="Sisneros N.B."/>
            <person name="Smith C.D."/>
            <person name="Smith T.F."/>
            <person name="Spieth J."/>
            <person name="Stage D.E."/>
            <person name="Stark A."/>
            <person name="Stephan W."/>
            <person name="Strausberg R.L."/>
            <person name="Strempel S."/>
            <person name="Sturgill D."/>
            <person name="Sutton G."/>
            <person name="Sutton G.G."/>
            <person name="Tao W."/>
            <person name="Teichmann S."/>
            <person name="Tobari Y.N."/>
            <person name="Tomimura Y."/>
            <person name="Tsolas J.M."/>
            <person name="Valente V.L."/>
            <person name="Venter E."/>
            <person name="Venter J.C."/>
            <person name="Vicario S."/>
            <person name="Vieira F.G."/>
            <person name="Vilella A.J."/>
            <person name="Villasante A."/>
            <person name="Walenz B."/>
            <person name="Wang J."/>
            <person name="Wasserman M."/>
            <person name="Watts T."/>
            <person name="Wilson D."/>
            <person name="Wilson R.K."/>
            <person name="Wing R.A."/>
            <person name="Wolfner M.F."/>
            <person name="Wong A."/>
            <person name="Wong G.K."/>
            <person name="Wu C.I."/>
            <person name="Wu G."/>
            <person name="Yamamoto D."/>
            <person name="Yang H.P."/>
            <person name="Yang S.P."/>
            <person name="Yorke J.A."/>
            <person name="Yoshida K."/>
            <person name="Zdobnov E."/>
            <person name="Zhang P."/>
            <person name="Zhang Y."/>
            <person name="Zimin A.V."/>
            <person name="Baldwin J."/>
            <person name="Abdouelleil A."/>
            <person name="Abdulkadir J."/>
            <person name="Abebe A."/>
            <person name="Abera B."/>
            <person name="Abreu J."/>
            <person name="Acer S.C."/>
            <person name="Aftuck L."/>
            <person name="Alexander A."/>
            <person name="An P."/>
            <person name="Anderson E."/>
            <person name="Anderson S."/>
            <person name="Arachi H."/>
            <person name="Azer M."/>
            <person name="Bachantsang P."/>
            <person name="Barry A."/>
            <person name="Bayul T."/>
            <person name="Berlin A."/>
            <person name="Bessette D."/>
            <person name="Bloom T."/>
            <person name="Blye J."/>
            <person name="Boguslavskiy L."/>
            <person name="Bonnet C."/>
            <person name="Boukhgalter B."/>
            <person name="Bourzgui I."/>
            <person name="Brown A."/>
            <person name="Cahill P."/>
            <person name="Channer S."/>
            <person name="Cheshatsang Y."/>
            <person name="Chuda L."/>
            <person name="Citroen M."/>
            <person name="Collymore A."/>
            <person name="Cooke P."/>
            <person name="Costello M."/>
            <person name="D'Aco K."/>
            <person name="Daza R."/>
            <person name="De Haan G."/>
            <person name="DeGray S."/>
            <person name="DeMaso C."/>
            <person name="Dhargay N."/>
            <person name="Dooley K."/>
            <person name="Dooley E."/>
            <person name="Doricent M."/>
            <person name="Dorje P."/>
            <person name="Dorjee K."/>
            <person name="Dupes A."/>
            <person name="Elong R."/>
            <person name="Falk J."/>
            <person name="Farina A."/>
            <person name="Faro S."/>
            <person name="Ferguson D."/>
            <person name="Fisher S."/>
            <person name="Foley C.D."/>
            <person name="Franke A."/>
            <person name="Friedrich D."/>
            <person name="Gadbois L."/>
            <person name="Gearin G."/>
            <person name="Gearin C.R."/>
            <person name="Giannoukos G."/>
            <person name="Goode T."/>
            <person name="Graham J."/>
            <person name="Grandbois E."/>
            <person name="Grewal S."/>
            <person name="Gyaltsen K."/>
            <person name="Hafez N."/>
            <person name="Hagos B."/>
            <person name="Hall J."/>
            <person name="Henson C."/>
            <person name="Hollinger A."/>
            <person name="Honan T."/>
            <person name="Huard M.D."/>
            <person name="Hughes L."/>
            <person name="Hurhula B."/>
            <person name="Husby M.E."/>
            <person name="Kamat A."/>
            <person name="Kanga B."/>
            <person name="Kashin S."/>
            <person name="Khazanovich D."/>
            <person name="Kisner P."/>
            <person name="Lance K."/>
            <person name="Lara M."/>
            <person name="Lee W."/>
            <person name="Lennon N."/>
            <person name="Letendre F."/>
            <person name="LeVine R."/>
            <person name="Lipovsky A."/>
            <person name="Liu X."/>
            <person name="Liu J."/>
            <person name="Liu S."/>
            <person name="Lokyitsang T."/>
            <person name="Lokyitsang Y."/>
            <person name="Lubonja R."/>
            <person name="Lui A."/>
            <person name="MacDonald P."/>
            <person name="Magnisalis V."/>
            <person name="Maru K."/>
            <person name="Matthews C."/>
            <person name="McCusker W."/>
            <person name="McDonough S."/>
            <person name="Mehta T."/>
            <person name="Meldrim J."/>
            <person name="Meneus L."/>
            <person name="Mihai O."/>
            <person name="Mihalev A."/>
            <person name="Mihova T."/>
            <person name="Mittelman R."/>
            <person name="Mlenga V."/>
            <person name="Montmayeur A."/>
            <person name="Mulrain L."/>
            <person name="Navidi A."/>
            <person name="Naylor J."/>
            <person name="Negash T."/>
            <person name="Nguyen T."/>
            <person name="Nguyen N."/>
            <person name="Nicol R."/>
            <person name="Norbu C."/>
            <person name="Norbu N."/>
            <person name="Novod N."/>
            <person name="O'Neill B."/>
            <person name="Osman S."/>
            <person name="Markiewicz E."/>
            <person name="Oyono O.L."/>
            <person name="Patti C."/>
            <person name="Phunkhang P."/>
            <person name="Pierre F."/>
            <person name="Priest M."/>
            <person name="Raghuraman S."/>
            <person name="Rege F."/>
            <person name="Reyes R."/>
            <person name="Rise C."/>
            <person name="Rogov P."/>
            <person name="Ross K."/>
            <person name="Ryan E."/>
            <person name="Settipalli S."/>
            <person name="Shea T."/>
            <person name="Sherpa N."/>
            <person name="Shi L."/>
            <person name="Shih D."/>
            <person name="Sparrow T."/>
            <person name="Spaulding J."/>
            <person name="Stalker J."/>
            <person name="Stange-Thomann N."/>
            <person name="Stavropoulos S."/>
            <person name="Stone C."/>
            <person name="Strader C."/>
            <person name="Tesfaye S."/>
            <person name="Thomson T."/>
            <person name="Thoulutsang Y."/>
            <person name="Thoulutsang D."/>
            <person name="Topham K."/>
            <person name="Topping I."/>
            <person name="Tsamla T."/>
            <person name="Vassiliev H."/>
            <person name="Vo A."/>
            <person name="Wangchuk T."/>
            <person name="Wangdi T."/>
            <person name="Weiand M."/>
            <person name="Wilkinson J."/>
            <person name="Wilson A."/>
            <person name="Yadav S."/>
            <person name="Young G."/>
            <person name="Yu Q."/>
            <person name="Zembek L."/>
            <person name="Zhong D."/>
            <person name="Zimmer A."/>
            <person name="Zwirko Z."/>
            <person name="Jaffe D.B."/>
            <person name="Alvarez P."/>
            <person name="Brockman W."/>
            <person name="Butler J."/>
            <person name="Chin C."/>
            <person name="Gnerre S."/>
            <person name="Grabherr M."/>
            <person name="Kleber M."/>
            <person name="Mauceli E."/>
            <person name="MacCallum I."/>
        </authorList>
    </citation>
    <scope>NUCLEOTIDE SEQUENCE [LARGE SCALE GENOMIC DNA]</scope>
    <source>
        <strain evidence="3">white501</strain>
    </source>
</reference>
<organism evidence="2 3">
    <name type="scientific">Drosophila simulans</name>
    <name type="common">Fruit fly</name>
    <dbReference type="NCBI Taxonomy" id="7240"/>
    <lineage>
        <taxon>Eukaryota</taxon>
        <taxon>Metazoa</taxon>
        <taxon>Ecdysozoa</taxon>
        <taxon>Arthropoda</taxon>
        <taxon>Hexapoda</taxon>
        <taxon>Insecta</taxon>
        <taxon>Pterygota</taxon>
        <taxon>Neoptera</taxon>
        <taxon>Endopterygota</taxon>
        <taxon>Diptera</taxon>
        <taxon>Brachycera</taxon>
        <taxon>Muscomorpha</taxon>
        <taxon>Ephydroidea</taxon>
        <taxon>Drosophilidae</taxon>
        <taxon>Drosophila</taxon>
        <taxon>Sophophora</taxon>
    </lineage>
</organism>